<sequence>MLSLCHQGLPCCGCCQSTSQKQQLKQCIGVKTIKQVLAYADKHQIDKLSGRVVNSFLSLQYAVECVGLQENEDKPKYIVYTPIHSVIEP</sequence>
<dbReference type="EnsemblMetazoa" id="MESCA006243-RA">
    <property type="protein sequence ID" value="MESCA006243-PA"/>
    <property type="gene ID" value="MESCA006243"/>
</dbReference>
<name>T1GRF9_MEGSC</name>
<proteinExistence type="predicted"/>
<organism evidence="1 2">
    <name type="scientific">Megaselia scalaris</name>
    <name type="common">Humpbacked fly</name>
    <name type="synonym">Phora scalaris</name>
    <dbReference type="NCBI Taxonomy" id="36166"/>
    <lineage>
        <taxon>Eukaryota</taxon>
        <taxon>Metazoa</taxon>
        <taxon>Ecdysozoa</taxon>
        <taxon>Arthropoda</taxon>
        <taxon>Hexapoda</taxon>
        <taxon>Insecta</taxon>
        <taxon>Pterygota</taxon>
        <taxon>Neoptera</taxon>
        <taxon>Endopterygota</taxon>
        <taxon>Diptera</taxon>
        <taxon>Brachycera</taxon>
        <taxon>Muscomorpha</taxon>
        <taxon>Platypezoidea</taxon>
        <taxon>Phoridae</taxon>
        <taxon>Megaseliini</taxon>
        <taxon>Megaselia</taxon>
    </lineage>
</organism>
<protein>
    <submittedName>
        <fullName evidence="1">Uncharacterized protein</fullName>
    </submittedName>
</protein>
<dbReference type="AlphaFoldDB" id="T1GRF9"/>
<keyword evidence="2" id="KW-1185">Reference proteome</keyword>
<evidence type="ECO:0000313" key="1">
    <source>
        <dbReference type="EnsemblMetazoa" id="MESCA006243-PA"/>
    </source>
</evidence>
<evidence type="ECO:0000313" key="2">
    <source>
        <dbReference type="Proteomes" id="UP000015102"/>
    </source>
</evidence>
<dbReference type="HOGENOM" id="CLU_2457361_0_0_1"/>
<reference evidence="2" key="1">
    <citation type="submission" date="2013-02" db="EMBL/GenBank/DDBJ databases">
        <authorList>
            <person name="Hughes D."/>
        </authorList>
    </citation>
    <scope>NUCLEOTIDE SEQUENCE</scope>
    <source>
        <strain>Durham</strain>
        <strain evidence="2">NC isolate 2 -- Noor lab</strain>
    </source>
</reference>
<reference evidence="1" key="2">
    <citation type="submission" date="2015-06" db="UniProtKB">
        <authorList>
            <consortium name="EnsemblMetazoa"/>
        </authorList>
    </citation>
    <scope>IDENTIFICATION</scope>
</reference>
<dbReference type="EMBL" id="CAQQ02146927">
    <property type="status" value="NOT_ANNOTATED_CDS"/>
    <property type="molecule type" value="Genomic_DNA"/>
</dbReference>
<accession>T1GRF9</accession>
<dbReference type="Proteomes" id="UP000015102">
    <property type="component" value="Unassembled WGS sequence"/>
</dbReference>